<dbReference type="InParanoid" id="A2EMX7"/>
<dbReference type="VEuPathDB" id="TrichDB:TVAGG3_0742660"/>
<keyword evidence="1" id="KW-0812">Transmembrane</keyword>
<keyword evidence="1" id="KW-1133">Transmembrane helix</keyword>
<evidence type="ECO:0000313" key="3">
    <source>
        <dbReference type="Proteomes" id="UP000001542"/>
    </source>
</evidence>
<proteinExistence type="predicted"/>
<feature type="transmembrane region" description="Helical" evidence="1">
    <location>
        <begin position="175"/>
        <end position="194"/>
    </location>
</feature>
<dbReference type="Proteomes" id="UP000001542">
    <property type="component" value="Unassembled WGS sequence"/>
</dbReference>
<reference evidence="2" key="2">
    <citation type="journal article" date="2007" name="Science">
        <title>Draft genome sequence of the sexually transmitted pathogen Trichomonas vaginalis.</title>
        <authorList>
            <person name="Carlton J.M."/>
            <person name="Hirt R.P."/>
            <person name="Silva J.C."/>
            <person name="Delcher A.L."/>
            <person name="Schatz M."/>
            <person name="Zhao Q."/>
            <person name="Wortman J.R."/>
            <person name="Bidwell S.L."/>
            <person name="Alsmark U.C.M."/>
            <person name="Besteiro S."/>
            <person name="Sicheritz-Ponten T."/>
            <person name="Noel C.J."/>
            <person name="Dacks J.B."/>
            <person name="Foster P.G."/>
            <person name="Simillion C."/>
            <person name="Van de Peer Y."/>
            <person name="Miranda-Saavedra D."/>
            <person name="Barton G.J."/>
            <person name="Westrop G.D."/>
            <person name="Mueller S."/>
            <person name="Dessi D."/>
            <person name="Fiori P.L."/>
            <person name="Ren Q."/>
            <person name="Paulsen I."/>
            <person name="Zhang H."/>
            <person name="Bastida-Corcuera F.D."/>
            <person name="Simoes-Barbosa A."/>
            <person name="Brown M.T."/>
            <person name="Hayes R.D."/>
            <person name="Mukherjee M."/>
            <person name="Okumura C.Y."/>
            <person name="Schneider R."/>
            <person name="Smith A.J."/>
            <person name="Vanacova S."/>
            <person name="Villalvazo M."/>
            <person name="Haas B.J."/>
            <person name="Pertea M."/>
            <person name="Feldblyum T.V."/>
            <person name="Utterback T.R."/>
            <person name="Shu C.L."/>
            <person name="Osoegawa K."/>
            <person name="de Jong P.J."/>
            <person name="Hrdy I."/>
            <person name="Horvathova L."/>
            <person name="Zubacova Z."/>
            <person name="Dolezal P."/>
            <person name="Malik S.B."/>
            <person name="Logsdon J.M. Jr."/>
            <person name="Henze K."/>
            <person name="Gupta A."/>
            <person name="Wang C.C."/>
            <person name="Dunne R.L."/>
            <person name="Upcroft J.A."/>
            <person name="Upcroft P."/>
            <person name="White O."/>
            <person name="Salzberg S.L."/>
            <person name="Tang P."/>
            <person name="Chiu C.-H."/>
            <person name="Lee Y.-S."/>
            <person name="Embley T.M."/>
            <person name="Coombs G.H."/>
            <person name="Mottram J.C."/>
            <person name="Tachezy J."/>
            <person name="Fraser-Liggett C.M."/>
            <person name="Johnson P.J."/>
        </authorList>
    </citation>
    <scope>NUCLEOTIDE SEQUENCE [LARGE SCALE GENOMIC DNA]</scope>
    <source>
        <strain evidence="2">G3</strain>
    </source>
</reference>
<keyword evidence="3" id="KW-1185">Reference proteome</keyword>
<organism evidence="2 3">
    <name type="scientific">Trichomonas vaginalis (strain ATCC PRA-98 / G3)</name>
    <dbReference type="NCBI Taxonomy" id="412133"/>
    <lineage>
        <taxon>Eukaryota</taxon>
        <taxon>Metamonada</taxon>
        <taxon>Parabasalia</taxon>
        <taxon>Trichomonadida</taxon>
        <taxon>Trichomonadidae</taxon>
        <taxon>Trichomonas</taxon>
    </lineage>
</organism>
<name>A2EMX7_TRIV3</name>
<dbReference type="KEGG" id="tva:4763834"/>
<gene>
    <name evidence="2" type="ORF">TVAG_123850</name>
</gene>
<sequence>MGFKVPSQADVQRVLDLTKIILPFPIVIFIIVCFLRMNEVQKTFTFLIILITIFHGIKIYDTINTSKIVSDPLYKRIWLSFDLHFLIFVFAVNISGLRPILFFIDILVIEILNFIRVIRNQLAPRLGDLKQQVTDACDACISNQLIQKCRACIEILLIPYFFFASIFTLRSEVFIAFLFYFLGFAAFQLVAEYFHKWAWHQVRELLVKYAVKYVPENNKIKVLNILDDMKVIPDYVRKVYPVPESFADTIKIHFD</sequence>
<evidence type="ECO:0000256" key="1">
    <source>
        <dbReference type="SAM" id="Phobius"/>
    </source>
</evidence>
<protein>
    <submittedName>
        <fullName evidence="2">Uncharacterized protein</fullName>
    </submittedName>
</protein>
<dbReference type="VEuPathDB" id="TrichDB:TVAG_123850"/>
<reference evidence="2" key="1">
    <citation type="submission" date="2006-10" db="EMBL/GenBank/DDBJ databases">
        <authorList>
            <person name="Amadeo P."/>
            <person name="Zhao Q."/>
            <person name="Wortman J."/>
            <person name="Fraser-Liggett C."/>
            <person name="Carlton J."/>
        </authorList>
    </citation>
    <scope>NUCLEOTIDE SEQUENCE</scope>
    <source>
        <strain evidence="2">G3</strain>
    </source>
</reference>
<dbReference type="RefSeq" id="XP_001318185.1">
    <property type="nucleotide sequence ID" value="XM_001318150.1"/>
</dbReference>
<feature type="transmembrane region" description="Helical" evidence="1">
    <location>
        <begin position="20"/>
        <end position="37"/>
    </location>
</feature>
<dbReference type="AlphaFoldDB" id="A2EMX7"/>
<keyword evidence="1" id="KW-0472">Membrane</keyword>
<dbReference type="EMBL" id="DS113435">
    <property type="protein sequence ID" value="EAY05962.1"/>
    <property type="molecule type" value="Genomic_DNA"/>
</dbReference>
<feature type="transmembrane region" description="Helical" evidence="1">
    <location>
        <begin position="151"/>
        <end position="169"/>
    </location>
</feature>
<feature type="transmembrane region" description="Helical" evidence="1">
    <location>
        <begin position="43"/>
        <end position="61"/>
    </location>
</feature>
<evidence type="ECO:0000313" key="2">
    <source>
        <dbReference type="EMBL" id="EAY05962.1"/>
    </source>
</evidence>
<accession>A2EMX7</accession>